<dbReference type="Proteomes" id="UP001054252">
    <property type="component" value="Unassembled WGS sequence"/>
</dbReference>
<feature type="region of interest" description="Disordered" evidence="4">
    <location>
        <begin position="44"/>
        <end position="67"/>
    </location>
</feature>
<protein>
    <submittedName>
        <fullName evidence="5">Uncharacterized protein</fullName>
    </submittedName>
</protein>
<dbReference type="Pfam" id="PF15699">
    <property type="entry name" value="NPR1_interact"/>
    <property type="match status" value="1"/>
</dbReference>
<evidence type="ECO:0000256" key="3">
    <source>
        <dbReference type="ARBA" id="ARBA00023242"/>
    </source>
</evidence>
<reference evidence="5 6" key="1">
    <citation type="journal article" date="2021" name="Commun. Biol.">
        <title>The genome of Shorea leprosula (Dipterocarpaceae) highlights the ecological relevance of drought in aseasonal tropical rainforests.</title>
        <authorList>
            <person name="Ng K.K.S."/>
            <person name="Kobayashi M.J."/>
            <person name="Fawcett J.A."/>
            <person name="Hatakeyama M."/>
            <person name="Paape T."/>
            <person name="Ng C.H."/>
            <person name="Ang C.C."/>
            <person name="Tnah L.H."/>
            <person name="Lee C.T."/>
            <person name="Nishiyama T."/>
            <person name="Sese J."/>
            <person name="O'Brien M.J."/>
            <person name="Copetti D."/>
            <person name="Mohd Noor M.I."/>
            <person name="Ong R.C."/>
            <person name="Putra M."/>
            <person name="Sireger I.Z."/>
            <person name="Indrioko S."/>
            <person name="Kosugi Y."/>
            <person name="Izuno A."/>
            <person name="Isagi Y."/>
            <person name="Lee S.L."/>
            <person name="Shimizu K.K."/>
        </authorList>
    </citation>
    <scope>NUCLEOTIDE SEQUENCE [LARGE SCALE GENOMIC DNA]</scope>
    <source>
        <strain evidence="5">214</strain>
    </source>
</reference>
<sequence>MKRKSMEGNRKDRMHAVDDEEEQKINAFFALVKNFRDAHTQLSMGFKDSKETPNGKPKATQSSWTPSFQWEDFADDPLLRNELLKLSSSSKNEGQCKTEGKAPELDLNLSL</sequence>
<keyword evidence="6" id="KW-1185">Reference proteome</keyword>
<evidence type="ECO:0000256" key="4">
    <source>
        <dbReference type="SAM" id="MobiDB-lite"/>
    </source>
</evidence>
<comment type="subcellular location">
    <subcellularLocation>
        <location evidence="1">Nucleus</location>
    </subcellularLocation>
</comment>
<dbReference type="GO" id="GO:0005634">
    <property type="term" value="C:nucleus"/>
    <property type="evidence" value="ECO:0007669"/>
    <property type="project" value="UniProtKB-SubCell"/>
</dbReference>
<dbReference type="GO" id="GO:0010112">
    <property type="term" value="P:regulation of systemic acquired resistance"/>
    <property type="evidence" value="ECO:0007669"/>
    <property type="project" value="InterPro"/>
</dbReference>
<keyword evidence="3" id="KW-0539">Nucleus</keyword>
<dbReference type="PANTHER" id="PTHR33669:SF13">
    <property type="match status" value="1"/>
</dbReference>
<dbReference type="InterPro" id="IPR031425">
    <property type="entry name" value="NPR1/NH1-interacting"/>
</dbReference>
<evidence type="ECO:0000313" key="6">
    <source>
        <dbReference type="Proteomes" id="UP001054252"/>
    </source>
</evidence>
<accession>A0AAV5LSV7</accession>
<organism evidence="5 6">
    <name type="scientific">Rubroshorea leprosula</name>
    <dbReference type="NCBI Taxonomy" id="152421"/>
    <lineage>
        <taxon>Eukaryota</taxon>
        <taxon>Viridiplantae</taxon>
        <taxon>Streptophyta</taxon>
        <taxon>Embryophyta</taxon>
        <taxon>Tracheophyta</taxon>
        <taxon>Spermatophyta</taxon>
        <taxon>Magnoliopsida</taxon>
        <taxon>eudicotyledons</taxon>
        <taxon>Gunneridae</taxon>
        <taxon>Pentapetalae</taxon>
        <taxon>rosids</taxon>
        <taxon>malvids</taxon>
        <taxon>Malvales</taxon>
        <taxon>Dipterocarpaceae</taxon>
        <taxon>Rubroshorea</taxon>
    </lineage>
</organism>
<evidence type="ECO:0000256" key="2">
    <source>
        <dbReference type="ARBA" id="ARBA00009937"/>
    </source>
</evidence>
<comment type="similarity">
    <text evidence="2">Belongs to the NPR1-interactor family.</text>
</comment>
<feature type="compositionally biased region" description="Basic and acidic residues" evidence="4">
    <location>
        <begin position="94"/>
        <end position="104"/>
    </location>
</feature>
<comment type="caution">
    <text evidence="5">The sequence shown here is derived from an EMBL/GenBank/DDBJ whole genome shotgun (WGS) entry which is preliminary data.</text>
</comment>
<feature type="region of interest" description="Disordered" evidence="4">
    <location>
        <begin position="87"/>
        <end position="111"/>
    </location>
</feature>
<name>A0AAV5LSV7_9ROSI</name>
<dbReference type="PANTHER" id="PTHR33669">
    <property type="entry name" value="PROTEIN NEGATIVE REGULATOR OF RESISTANCE"/>
    <property type="match status" value="1"/>
</dbReference>
<dbReference type="AlphaFoldDB" id="A0AAV5LSV7"/>
<evidence type="ECO:0000313" key="5">
    <source>
        <dbReference type="EMBL" id="GKV40570.1"/>
    </source>
</evidence>
<evidence type="ECO:0000256" key="1">
    <source>
        <dbReference type="ARBA" id="ARBA00004123"/>
    </source>
</evidence>
<gene>
    <name evidence="5" type="ORF">SLEP1_g48196</name>
</gene>
<dbReference type="EMBL" id="BPVZ01000142">
    <property type="protein sequence ID" value="GKV40570.1"/>
    <property type="molecule type" value="Genomic_DNA"/>
</dbReference>
<proteinExistence type="inferred from homology"/>